<dbReference type="SUPFAM" id="SSF81606">
    <property type="entry name" value="PP2C-like"/>
    <property type="match status" value="1"/>
</dbReference>
<feature type="transmembrane region" description="Helical" evidence="2">
    <location>
        <begin position="431"/>
        <end position="453"/>
    </location>
</feature>
<gene>
    <name evidence="4" type="ORF">G3569_05060</name>
</gene>
<feature type="transmembrane region" description="Helical" evidence="2">
    <location>
        <begin position="12"/>
        <end position="32"/>
    </location>
</feature>
<evidence type="ECO:0000259" key="3">
    <source>
        <dbReference type="SMART" id="SM00331"/>
    </source>
</evidence>
<dbReference type="Proteomes" id="UP000479132">
    <property type="component" value="Unassembled WGS sequence"/>
</dbReference>
<evidence type="ECO:0000313" key="4">
    <source>
        <dbReference type="EMBL" id="NGP87715.1"/>
    </source>
</evidence>
<evidence type="ECO:0000256" key="1">
    <source>
        <dbReference type="ARBA" id="ARBA00022801"/>
    </source>
</evidence>
<feature type="transmembrane region" description="Helical" evidence="2">
    <location>
        <begin position="309"/>
        <end position="328"/>
    </location>
</feature>
<dbReference type="Gene3D" id="3.60.40.10">
    <property type="entry name" value="PPM-type phosphatase domain"/>
    <property type="match status" value="1"/>
</dbReference>
<dbReference type="SMART" id="SM00331">
    <property type="entry name" value="PP2C_SIG"/>
    <property type="match status" value="1"/>
</dbReference>
<dbReference type="GO" id="GO:0016791">
    <property type="term" value="F:phosphatase activity"/>
    <property type="evidence" value="ECO:0007669"/>
    <property type="project" value="TreeGrafter"/>
</dbReference>
<dbReference type="RefSeq" id="WP_165266718.1">
    <property type="nucleotide sequence ID" value="NZ_JAALLS010000004.1"/>
</dbReference>
<dbReference type="Pfam" id="PF07228">
    <property type="entry name" value="SpoIIE"/>
    <property type="match status" value="1"/>
</dbReference>
<feature type="domain" description="PPM-type phosphatase" evidence="3">
    <location>
        <begin position="649"/>
        <end position="870"/>
    </location>
</feature>
<feature type="transmembrane region" description="Helical" evidence="2">
    <location>
        <begin position="506"/>
        <end position="527"/>
    </location>
</feature>
<dbReference type="PANTHER" id="PTHR43156">
    <property type="entry name" value="STAGE II SPORULATION PROTEIN E-RELATED"/>
    <property type="match status" value="1"/>
</dbReference>
<feature type="transmembrane region" description="Helical" evidence="2">
    <location>
        <begin position="473"/>
        <end position="494"/>
    </location>
</feature>
<feature type="transmembrane region" description="Helical" evidence="2">
    <location>
        <begin position="581"/>
        <end position="602"/>
    </location>
</feature>
<organism evidence="4 5">
    <name type="scientific">Fodinibius halophilus</name>
    <dbReference type="NCBI Taxonomy" id="1736908"/>
    <lineage>
        <taxon>Bacteria</taxon>
        <taxon>Pseudomonadati</taxon>
        <taxon>Balneolota</taxon>
        <taxon>Balneolia</taxon>
        <taxon>Balneolales</taxon>
        <taxon>Balneolaceae</taxon>
        <taxon>Fodinibius</taxon>
    </lineage>
</organism>
<reference evidence="4 5" key="1">
    <citation type="submission" date="2020-02" db="EMBL/GenBank/DDBJ databases">
        <title>Aliifodinibius halophilus 2W32, complete genome.</title>
        <authorList>
            <person name="Li Y."/>
            <person name="Wu S."/>
        </authorList>
    </citation>
    <scope>NUCLEOTIDE SEQUENCE [LARGE SCALE GENOMIC DNA]</scope>
    <source>
        <strain evidence="4 5">2W32</strain>
    </source>
</reference>
<dbReference type="AlphaFoldDB" id="A0A6M1T3C0"/>
<comment type="caution">
    <text evidence="4">The sequence shown here is derived from an EMBL/GenBank/DDBJ whole genome shotgun (WGS) entry which is preliminary data.</text>
</comment>
<dbReference type="InterPro" id="IPR036457">
    <property type="entry name" value="PPM-type-like_dom_sf"/>
</dbReference>
<evidence type="ECO:0000313" key="5">
    <source>
        <dbReference type="Proteomes" id="UP000479132"/>
    </source>
</evidence>
<keyword evidence="2" id="KW-1133">Transmembrane helix</keyword>
<feature type="transmembrane region" description="Helical" evidence="2">
    <location>
        <begin position="557"/>
        <end position="575"/>
    </location>
</feature>
<dbReference type="InterPro" id="IPR001932">
    <property type="entry name" value="PPM-type_phosphatase-like_dom"/>
</dbReference>
<keyword evidence="5" id="KW-1185">Reference proteome</keyword>
<dbReference type="PANTHER" id="PTHR43156:SF2">
    <property type="entry name" value="STAGE II SPORULATION PROTEIN E"/>
    <property type="match status" value="1"/>
</dbReference>
<feature type="transmembrane region" description="Helical" evidence="2">
    <location>
        <begin position="381"/>
        <end position="403"/>
    </location>
</feature>
<proteinExistence type="predicted"/>
<protein>
    <submittedName>
        <fullName evidence="4">PP2C family protein-serine/threonine phosphatase</fullName>
    </submittedName>
</protein>
<name>A0A6M1T3C0_9BACT</name>
<keyword evidence="2" id="KW-0472">Membrane</keyword>
<dbReference type="InterPro" id="IPR052016">
    <property type="entry name" value="Bact_Sigma-Reg"/>
</dbReference>
<keyword evidence="2" id="KW-0812">Transmembrane</keyword>
<keyword evidence="1" id="KW-0378">Hydrolase</keyword>
<dbReference type="EMBL" id="JAALLS010000004">
    <property type="protein sequence ID" value="NGP87715.1"/>
    <property type="molecule type" value="Genomic_DNA"/>
</dbReference>
<sequence length="875" mass="98435">MSLLNKNNAFAVQDYIFVAVGLLCAFGFFLSYPSQEPRNAISTELERKTATVKAVESLNSIGYNTESLQSVVTFESNNDLLNNLQKYFGRSTAIDTLAASMHPDIYPYFWQMSIKRIEGKGFDSDGPPMFNEHTAVHLDEQGDLIEFINDTNILPERSVNRDAIVAAFEADPDLKLWKSLPDSAWKRILRFDIDKEYAVRKTKADTLNVKRSQGDAHTYTKENIENLANYHISQSGWTLSNLKLSDIQIETIHSQTVAAVEFKNNKPLLGQDVVLNLTILPTGALVELDASYNPNSESEGSALPYPLELIRAGIIFLFALATIILFYFRIRLRAIDTKPALVVGVIGGLVMGSILFLQQWASTPSLQSLETSEVVARALQIGFLGALSSIVFFAAFAVGDSLVRQYWPEKLYSYDYLRQGMFFNKPIGEMILRSVVLAFILCGLWSALLAVIPELQFNIERTFLHFEAAWAPIYLFTSTVWFSLLLMIGVYSIVGTQVYGFYKNKWLAAAIMALSITIVSPFIQQMVPTTHEFIIAGIYGVVLTAIFLKWDMLTTLFTHFLLILMLESATGWVTANSPDLYVFIVFCGFLVFNIVAGMIFVTKGEERQSLPRFVPEYVEELAQEERIKQELEIAREVQQSFLPVQTPEFENLDLAAMCKPAYETGGDYYDFVKLGDHRLAVTIGDVSGKGIQAAFYMTFIKGILHSLCREIDSPAEVLKKTNRLFYDNAPRGTFISLVYGIVDMKKNTFHFARAGHNPIIRINAENHDIKELRPRGIGIGLTKGASFDDNIEELELELGKEDLLVLYTDGIVEALNEGHKFYGTLRLNNILVEHKKRSARDLLEVLSGDIYTYIGEAKQHDDMTMVIIKLDKSDT</sequence>
<feature type="transmembrane region" description="Helical" evidence="2">
    <location>
        <begin position="340"/>
        <end position="361"/>
    </location>
</feature>
<accession>A0A6M1T3C0</accession>
<feature type="transmembrane region" description="Helical" evidence="2">
    <location>
        <begin position="533"/>
        <end position="550"/>
    </location>
</feature>
<evidence type="ECO:0000256" key="2">
    <source>
        <dbReference type="SAM" id="Phobius"/>
    </source>
</evidence>